<dbReference type="Gene3D" id="3.30.1390.20">
    <property type="entry name" value="Ribosomal protein L30, ferredoxin-like fold domain"/>
    <property type="match status" value="1"/>
</dbReference>
<reference evidence="8 9" key="1">
    <citation type="journal article" date="2019" name="Int. J. Syst. Evol. Microbiol.">
        <title>The Global Catalogue of Microorganisms (GCM) 10K type strain sequencing project: providing services to taxonomists for standard genome sequencing and annotation.</title>
        <authorList>
            <consortium name="The Broad Institute Genomics Platform"/>
            <consortium name="The Broad Institute Genome Sequencing Center for Infectious Disease"/>
            <person name="Wu L."/>
            <person name="Ma J."/>
        </authorList>
    </citation>
    <scope>NUCLEOTIDE SEQUENCE [LARGE SCALE GENOMIC DNA]</scope>
    <source>
        <strain evidence="8 9">JCM 11117</strain>
    </source>
</reference>
<evidence type="ECO:0000313" key="8">
    <source>
        <dbReference type="EMBL" id="GAA0933714.1"/>
    </source>
</evidence>
<proteinExistence type="inferred from homology"/>
<evidence type="ECO:0000256" key="1">
    <source>
        <dbReference type="ARBA" id="ARBA00007594"/>
    </source>
</evidence>
<accession>A0ABN1PVN6</accession>
<dbReference type="InterPro" id="IPR036919">
    <property type="entry name" value="Ribo_uL30_ferredoxin-like_sf"/>
</dbReference>
<comment type="similarity">
    <text evidence="1 5 6">Belongs to the universal ribosomal protein uL30 family.</text>
</comment>
<evidence type="ECO:0000256" key="2">
    <source>
        <dbReference type="ARBA" id="ARBA00011838"/>
    </source>
</evidence>
<organism evidence="8 9">
    <name type="scientific">Pseudonocardia zijingensis</name>
    <dbReference type="NCBI Taxonomy" id="153376"/>
    <lineage>
        <taxon>Bacteria</taxon>
        <taxon>Bacillati</taxon>
        <taxon>Actinomycetota</taxon>
        <taxon>Actinomycetes</taxon>
        <taxon>Pseudonocardiales</taxon>
        <taxon>Pseudonocardiaceae</taxon>
        <taxon>Pseudonocardia</taxon>
    </lineage>
</organism>
<dbReference type="PANTHER" id="PTHR15892:SF2">
    <property type="entry name" value="LARGE RIBOSOMAL SUBUNIT PROTEIN UL30M"/>
    <property type="match status" value="1"/>
</dbReference>
<sequence length="66" mass="7435">MAEKTTAKLAITQVRSSIGCKQNQRDTLKSLGLRKIRQTVERDDNPQIRGMIQTVRHLVTVEEVGS</sequence>
<dbReference type="PANTHER" id="PTHR15892">
    <property type="entry name" value="MITOCHONDRIAL RIBOSOMAL PROTEIN L30"/>
    <property type="match status" value="1"/>
</dbReference>
<evidence type="ECO:0000313" key="9">
    <source>
        <dbReference type="Proteomes" id="UP001499967"/>
    </source>
</evidence>
<name>A0ABN1PVN6_9PSEU</name>
<gene>
    <name evidence="5 8" type="primary">rpmD</name>
    <name evidence="8" type="ORF">GCM10009559_23540</name>
</gene>
<dbReference type="InterPro" id="IPR005996">
    <property type="entry name" value="Ribosomal_uL30_bac-type"/>
</dbReference>
<protein>
    <recommendedName>
        <fullName evidence="5">Large ribosomal subunit protein uL30</fullName>
    </recommendedName>
</protein>
<dbReference type="CDD" id="cd01658">
    <property type="entry name" value="Ribosomal_L30"/>
    <property type="match status" value="1"/>
</dbReference>
<dbReference type="InterPro" id="IPR016082">
    <property type="entry name" value="Ribosomal_uL30_ferredoxin-like"/>
</dbReference>
<dbReference type="HAMAP" id="MF_01371_B">
    <property type="entry name" value="Ribosomal_uL30_B"/>
    <property type="match status" value="1"/>
</dbReference>
<dbReference type="NCBIfam" id="TIGR01308">
    <property type="entry name" value="rpmD_bact"/>
    <property type="match status" value="1"/>
</dbReference>
<evidence type="ECO:0000259" key="7">
    <source>
        <dbReference type="Pfam" id="PF00327"/>
    </source>
</evidence>
<keyword evidence="4 5" id="KW-0687">Ribonucleoprotein</keyword>
<keyword evidence="3 5" id="KW-0689">Ribosomal protein</keyword>
<evidence type="ECO:0000256" key="6">
    <source>
        <dbReference type="RuleBase" id="RU003734"/>
    </source>
</evidence>
<comment type="caution">
    <text evidence="8">The sequence shown here is derived from an EMBL/GenBank/DDBJ whole genome shotgun (WGS) entry which is preliminary data.</text>
</comment>
<evidence type="ECO:0000256" key="5">
    <source>
        <dbReference type="HAMAP-Rule" id="MF_01371"/>
    </source>
</evidence>
<dbReference type="Proteomes" id="UP001499967">
    <property type="component" value="Unassembled WGS sequence"/>
</dbReference>
<dbReference type="EMBL" id="BAAAHP010000069">
    <property type="protein sequence ID" value="GAA0933714.1"/>
    <property type="molecule type" value="Genomic_DNA"/>
</dbReference>
<feature type="domain" description="Large ribosomal subunit protein uL30-like ferredoxin-like fold" evidence="7">
    <location>
        <begin position="9"/>
        <end position="59"/>
    </location>
</feature>
<dbReference type="InterPro" id="IPR018038">
    <property type="entry name" value="Ribosomal_uL30_CS"/>
</dbReference>
<dbReference type="Pfam" id="PF00327">
    <property type="entry name" value="Ribosomal_L30"/>
    <property type="match status" value="1"/>
</dbReference>
<dbReference type="PIRSF" id="PIRSF002211">
    <property type="entry name" value="Ribosomal_L30_bac-type"/>
    <property type="match status" value="1"/>
</dbReference>
<dbReference type="PROSITE" id="PS00634">
    <property type="entry name" value="RIBOSOMAL_L30"/>
    <property type="match status" value="1"/>
</dbReference>
<keyword evidence="9" id="KW-1185">Reference proteome</keyword>
<evidence type="ECO:0000256" key="4">
    <source>
        <dbReference type="ARBA" id="ARBA00023274"/>
    </source>
</evidence>
<comment type="subunit">
    <text evidence="2 5">Part of the 50S ribosomal subunit.</text>
</comment>
<dbReference type="GO" id="GO:0005840">
    <property type="term" value="C:ribosome"/>
    <property type="evidence" value="ECO:0007669"/>
    <property type="project" value="UniProtKB-KW"/>
</dbReference>
<dbReference type="RefSeq" id="WP_343941357.1">
    <property type="nucleotide sequence ID" value="NZ_BAAAHP010000069.1"/>
</dbReference>
<evidence type="ECO:0000256" key="3">
    <source>
        <dbReference type="ARBA" id="ARBA00022980"/>
    </source>
</evidence>
<dbReference type="SUPFAM" id="SSF55129">
    <property type="entry name" value="Ribosomal protein L30p/L7e"/>
    <property type="match status" value="1"/>
</dbReference>